<name>A0A8T2N9E7_9TELE</name>
<evidence type="ECO:0000313" key="2">
    <source>
        <dbReference type="Proteomes" id="UP000824540"/>
    </source>
</evidence>
<sequence length="341" mass="37398">MLPSRSDVSADIKVSAAQIPAANEATVRVQASPTGRGGLRAETRNNFIWRCADSHSCLSAVLRECLRETLITSFPLADFPKKSGATHEPRPSLSRQNRSVRRAAALGFHRHATASSERERALCHTLRQLSVSSKVSFGYNHVRWWMRLDLWRPGLSVERVQDGDRGLGAVPEAKGRELEFLTACRELMKDRFPSLSAKREPDAFHLPPPHLQVRCVGLLQRHTMGRGGESVCEVWAAGGVGSSGELPGRLLCLWCPGLLRPPQIVTGERLEMRMKDPGLAPAYITARVKILAGASHQEGRGGERGFSQLKTDEKDKASRVLLRCPGPCSCSTPFLPAQVAC</sequence>
<evidence type="ECO:0000313" key="1">
    <source>
        <dbReference type="EMBL" id="KAG9334438.1"/>
    </source>
</evidence>
<keyword evidence="2" id="KW-1185">Reference proteome</keyword>
<protein>
    <submittedName>
        <fullName evidence="1">Uncharacterized protein</fullName>
    </submittedName>
</protein>
<gene>
    <name evidence="1" type="ORF">JZ751_007635</name>
</gene>
<organism evidence="1 2">
    <name type="scientific">Albula glossodonta</name>
    <name type="common">roundjaw bonefish</name>
    <dbReference type="NCBI Taxonomy" id="121402"/>
    <lineage>
        <taxon>Eukaryota</taxon>
        <taxon>Metazoa</taxon>
        <taxon>Chordata</taxon>
        <taxon>Craniata</taxon>
        <taxon>Vertebrata</taxon>
        <taxon>Euteleostomi</taxon>
        <taxon>Actinopterygii</taxon>
        <taxon>Neopterygii</taxon>
        <taxon>Teleostei</taxon>
        <taxon>Albuliformes</taxon>
        <taxon>Albulidae</taxon>
        <taxon>Albula</taxon>
    </lineage>
</organism>
<comment type="caution">
    <text evidence="1">The sequence shown here is derived from an EMBL/GenBank/DDBJ whole genome shotgun (WGS) entry which is preliminary data.</text>
</comment>
<feature type="non-terminal residue" evidence="1">
    <location>
        <position position="1"/>
    </location>
</feature>
<accession>A0A8T2N9E7</accession>
<proteinExistence type="predicted"/>
<dbReference type="Proteomes" id="UP000824540">
    <property type="component" value="Unassembled WGS sequence"/>
</dbReference>
<reference evidence="1" key="1">
    <citation type="thesis" date="2021" institute="BYU ScholarsArchive" country="Provo, UT, USA">
        <title>Applications of and Algorithms for Genome Assembly and Genomic Analyses with an Emphasis on Marine Teleosts.</title>
        <authorList>
            <person name="Pickett B.D."/>
        </authorList>
    </citation>
    <scope>NUCLEOTIDE SEQUENCE</scope>
    <source>
        <strain evidence="1">HI-2016</strain>
    </source>
</reference>
<dbReference type="AlphaFoldDB" id="A0A8T2N9E7"/>
<dbReference type="EMBL" id="JAFBMS010000149">
    <property type="protein sequence ID" value="KAG9334438.1"/>
    <property type="molecule type" value="Genomic_DNA"/>
</dbReference>